<keyword evidence="1" id="KW-0408">Iron</keyword>
<dbReference type="EMBL" id="LT906470">
    <property type="protein sequence ID" value="SNV70989.1"/>
    <property type="molecule type" value="Genomic_DNA"/>
</dbReference>
<evidence type="ECO:0000256" key="1">
    <source>
        <dbReference type="ARBA" id="ARBA00022485"/>
    </source>
</evidence>
<dbReference type="GO" id="GO:0052693">
    <property type="term" value="F:epoxyqueuosine reductase activity"/>
    <property type="evidence" value="ECO:0007669"/>
    <property type="project" value="TreeGrafter"/>
</dbReference>
<dbReference type="GO" id="GO:0051539">
    <property type="term" value="F:4 iron, 4 sulfur cluster binding"/>
    <property type="evidence" value="ECO:0007669"/>
    <property type="project" value="UniProtKB-KW"/>
</dbReference>
<proteinExistence type="predicted"/>
<dbReference type="Proteomes" id="UP000214973">
    <property type="component" value="Chromosome 1"/>
</dbReference>
<keyword evidence="1" id="KW-0411">Iron-sulfur</keyword>
<reference evidence="2 3" key="1">
    <citation type="submission" date="2017-06" db="EMBL/GenBank/DDBJ databases">
        <authorList>
            <consortium name="Pathogen Informatics"/>
        </authorList>
    </citation>
    <scope>NUCLEOTIDE SEQUENCE [LARGE SCALE GENOMIC DNA]</scope>
    <source>
        <strain evidence="2 3">NCTC12018</strain>
    </source>
</reference>
<organism evidence="2 3">
    <name type="scientific">Veillonella rodentium</name>
    <dbReference type="NCBI Taxonomy" id="248315"/>
    <lineage>
        <taxon>Bacteria</taxon>
        <taxon>Bacillati</taxon>
        <taxon>Bacillota</taxon>
        <taxon>Negativicutes</taxon>
        <taxon>Veillonellales</taxon>
        <taxon>Veillonellaceae</taxon>
        <taxon>Veillonella</taxon>
    </lineage>
</organism>
<dbReference type="PANTHER" id="PTHR30002">
    <property type="entry name" value="EPOXYQUEUOSINE REDUCTASE"/>
    <property type="match status" value="1"/>
</dbReference>
<dbReference type="AlphaFoldDB" id="A0A239ZJC1"/>
<dbReference type="InterPro" id="IPR004453">
    <property type="entry name" value="QueG"/>
</dbReference>
<keyword evidence="2" id="KW-0560">Oxidoreductase</keyword>
<evidence type="ECO:0000313" key="3">
    <source>
        <dbReference type="Proteomes" id="UP000214973"/>
    </source>
</evidence>
<gene>
    <name evidence="2" type="primary">queG_2</name>
    <name evidence="2" type="ORF">SAMEA44547418_01404</name>
</gene>
<dbReference type="Pfam" id="PF13484">
    <property type="entry name" value="Fer4_16"/>
    <property type="match status" value="1"/>
</dbReference>
<protein>
    <submittedName>
        <fullName evidence="2">Epoxyqueuosine reductase</fullName>
        <ecNumber evidence="2">1.1.-.-</ecNumber>
    </submittedName>
</protein>
<dbReference type="PANTHER" id="PTHR30002:SF4">
    <property type="entry name" value="EPOXYQUEUOSINE REDUCTASE"/>
    <property type="match status" value="1"/>
</dbReference>
<dbReference type="SUPFAM" id="SSF54862">
    <property type="entry name" value="4Fe-4S ferredoxins"/>
    <property type="match status" value="1"/>
</dbReference>
<keyword evidence="1" id="KW-0479">Metal-binding</keyword>
<evidence type="ECO:0000313" key="2">
    <source>
        <dbReference type="EMBL" id="SNV70989.1"/>
    </source>
</evidence>
<keyword evidence="3" id="KW-1185">Reference proteome</keyword>
<dbReference type="GO" id="GO:0008616">
    <property type="term" value="P:tRNA queuosine(34) biosynthetic process"/>
    <property type="evidence" value="ECO:0007669"/>
    <property type="project" value="InterPro"/>
</dbReference>
<sequence length="315" mass="35383">MTTLTAKQVHDKALECGFDDCGIISIDALDSYKDRLAQRLEAVPESEDIYTHTKSFLELKENYPWAHSIVVCTEYYGSYKFPLSLRKRYAKGLLLSLSNIPHSDEFKRRRSFETWLGEKGIRYIGGETAKPAGIIPLRPASVAAGLGIYRKNNFFYGPKGSCYELAAYLIDESCEYIQQSEIPPCPDSCDLCQQGCKTKSLSAPFTMNPLTCVSFINTFGDGKLPDGVTDDMLEVWILGCDNCQDACPFNVDHDWSIGLDYPGLDELEPLLQPEYILKASDAELIKKVIPKCCFHLTDEQIPLLRKSAERAMRGK</sequence>
<name>A0A239ZJC1_9FIRM</name>
<dbReference type="RefSeq" id="WP_095066300.1">
    <property type="nucleotide sequence ID" value="NZ_LT906470.1"/>
</dbReference>
<accession>A0A239ZJC1</accession>
<dbReference type="EC" id="1.1.-.-" evidence="2"/>
<keyword evidence="1" id="KW-0004">4Fe-4S</keyword>
<dbReference type="KEGG" id="vrm:44547418_01404"/>